<evidence type="ECO:0000256" key="3">
    <source>
        <dbReference type="ARBA" id="ARBA00022679"/>
    </source>
</evidence>
<keyword evidence="1" id="KW-0723">Serine/threonine-protein kinase</keyword>
<keyword evidence="5" id="KW-0418">Kinase</keyword>
<comment type="catalytic activity">
    <reaction evidence="9">
        <text>L-threonyl-[protein] + ATP = O-phospho-L-threonyl-[protein] + ADP + H(+)</text>
        <dbReference type="Rhea" id="RHEA:46608"/>
        <dbReference type="Rhea" id="RHEA-COMP:11060"/>
        <dbReference type="Rhea" id="RHEA-COMP:11605"/>
        <dbReference type="ChEBI" id="CHEBI:15378"/>
        <dbReference type="ChEBI" id="CHEBI:30013"/>
        <dbReference type="ChEBI" id="CHEBI:30616"/>
        <dbReference type="ChEBI" id="CHEBI:61977"/>
        <dbReference type="ChEBI" id="CHEBI:456216"/>
        <dbReference type="EC" id="2.7.12.2"/>
    </reaction>
</comment>
<feature type="region of interest" description="Disordered" evidence="11">
    <location>
        <begin position="17"/>
        <end position="55"/>
    </location>
</feature>
<evidence type="ECO:0000256" key="4">
    <source>
        <dbReference type="ARBA" id="ARBA00022741"/>
    </source>
</evidence>
<dbReference type="GO" id="GO:0004674">
    <property type="term" value="F:protein serine/threonine kinase activity"/>
    <property type="evidence" value="ECO:0007669"/>
    <property type="project" value="UniProtKB-KW"/>
</dbReference>
<keyword evidence="4" id="KW-0547">Nucleotide-binding</keyword>
<dbReference type="FunFam" id="3.30.200.20:FF:000040">
    <property type="entry name" value="Dual specificity mitogen-activated protein kinase kinase"/>
    <property type="match status" value="1"/>
</dbReference>
<feature type="compositionally biased region" description="Polar residues" evidence="11">
    <location>
        <begin position="72"/>
        <end position="83"/>
    </location>
</feature>
<evidence type="ECO:0000256" key="9">
    <source>
        <dbReference type="ARBA" id="ARBA00049299"/>
    </source>
</evidence>
<evidence type="ECO:0000256" key="5">
    <source>
        <dbReference type="ARBA" id="ARBA00022777"/>
    </source>
</evidence>
<proteinExistence type="predicted"/>
<evidence type="ECO:0000256" key="8">
    <source>
        <dbReference type="ARBA" id="ARBA00049014"/>
    </source>
</evidence>
<dbReference type="GO" id="GO:0006950">
    <property type="term" value="P:response to stress"/>
    <property type="evidence" value="ECO:0007669"/>
    <property type="project" value="UniProtKB-ARBA"/>
</dbReference>
<evidence type="ECO:0000313" key="13">
    <source>
        <dbReference type="Proteomes" id="UP000287033"/>
    </source>
</evidence>
<protein>
    <submittedName>
        <fullName evidence="12">Uncharacterized protein</fullName>
    </submittedName>
</protein>
<dbReference type="EMBL" id="BEZZ01003276">
    <property type="protein sequence ID" value="GCC19338.1"/>
    <property type="molecule type" value="Genomic_DNA"/>
</dbReference>
<dbReference type="GO" id="GO:0005524">
    <property type="term" value="F:ATP binding"/>
    <property type="evidence" value="ECO:0007669"/>
    <property type="project" value="UniProtKB-KW"/>
</dbReference>
<dbReference type="InterPro" id="IPR052468">
    <property type="entry name" value="Dual_spec_MAPK_kinase"/>
</dbReference>
<accession>A0A401RMI1</accession>
<comment type="catalytic activity">
    <reaction evidence="10">
        <text>L-tyrosyl-[protein] + ATP = O-phospho-L-tyrosyl-[protein] + ADP + H(+)</text>
        <dbReference type="Rhea" id="RHEA:10596"/>
        <dbReference type="Rhea" id="RHEA-COMP:10136"/>
        <dbReference type="Rhea" id="RHEA-COMP:20101"/>
        <dbReference type="ChEBI" id="CHEBI:15378"/>
        <dbReference type="ChEBI" id="CHEBI:30616"/>
        <dbReference type="ChEBI" id="CHEBI:46858"/>
        <dbReference type="ChEBI" id="CHEBI:61978"/>
        <dbReference type="ChEBI" id="CHEBI:456216"/>
        <dbReference type="EC" id="2.7.12.2"/>
    </reaction>
</comment>
<organism evidence="12 13">
    <name type="scientific">Chiloscyllium punctatum</name>
    <name type="common">Brownbanded bambooshark</name>
    <name type="synonym">Hemiscyllium punctatum</name>
    <dbReference type="NCBI Taxonomy" id="137246"/>
    <lineage>
        <taxon>Eukaryota</taxon>
        <taxon>Metazoa</taxon>
        <taxon>Chordata</taxon>
        <taxon>Craniata</taxon>
        <taxon>Vertebrata</taxon>
        <taxon>Chondrichthyes</taxon>
        <taxon>Elasmobranchii</taxon>
        <taxon>Galeomorphii</taxon>
        <taxon>Galeoidea</taxon>
        <taxon>Orectolobiformes</taxon>
        <taxon>Hemiscylliidae</taxon>
        <taxon>Chiloscyllium</taxon>
    </lineage>
</organism>
<evidence type="ECO:0000256" key="10">
    <source>
        <dbReference type="ARBA" id="ARBA00051693"/>
    </source>
</evidence>
<reference evidence="12 13" key="1">
    <citation type="journal article" date="2018" name="Nat. Ecol. Evol.">
        <title>Shark genomes provide insights into elasmobranch evolution and the origin of vertebrates.</title>
        <authorList>
            <person name="Hara Y"/>
            <person name="Yamaguchi K"/>
            <person name="Onimaru K"/>
            <person name="Kadota M"/>
            <person name="Koyanagi M"/>
            <person name="Keeley SD"/>
            <person name="Tatsumi K"/>
            <person name="Tanaka K"/>
            <person name="Motone F"/>
            <person name="Kageyama Y"/>
            <person name="Nozu R"/>
            <person name="Adachi N"/>
            <person name="Nishimura O"/>
            <person name="Nakagawa R"/>
            <person name="Tanegashima C"/>
            <person name="Kiyatake I"/>
            <person name="Matsumoto R"/>
            <person name="Murakumo K"/>
            <person name="Nishida K"/>
            <person name="Terakita A"/>
            <person name="Kuratani S"/>
            <person name="Sato K"/>
            <person name="Hyodo S Kuraku.S."/>
        </authorList>
    </citation>
    <scope>NUCLEOTIDE SEQUENCE [LARGE SCALE GENOMIC DNA]</scope>
</reference>
<evidence type="ECO:0000256" key="1">
    <source>
        <dbReference type="ARBA" id="ARBA00022527"/>
    </source>
</evidence>
<dbReference type="STRING" id="137246.A0A401RMI1"/>
<dbReference type="PANTHER" id="PTHR47238">
    <property type="entry name" value="MITOGEN-ACTIVATED PROTEIN KINASE KINASE 5"/>
    <property type="match status" value="1"/>
</dbReference>
<keyword evidence="6" id="KW-0067">ATP-binding</keyword>
<dbReference type="GO" id="GO:0004713">
    <property type="term" value="F:protein tyrosine kinase activity"/>
    <property type="evidence" value="ECO:0007669"/>
    <property type="project" value="UniProtKB-KW"/>
</dbReference>
<dbReference type="GO" id="GO:1902531">
    <property type="term" value="P:regulation of intracellular signal transduction"/>
    <property type="evidence" value="ECO:0007669"/>
    <property type="project" value="UniProtKB-ARBA"/>
</dbReference>
<comment type="catalytic activity">
    <reaction evidence="8">
        <text>L-seryl-[protein] + ATP = O-phospho-L-seryl-[protein] + ADP + H(+)</text>
        <dbReference type="Rhea" id="RHEA:17989"/>
        <dbReference type="Rhea" id="RHEA-COMP:9863"/>
        <dbReference type="Rhea" id="RHEA-COMP:11604"/>
        <dbReference type="ChEBI" id="CHEBI:15378"/>
        <dbReference type="ChEBI" id="CHEBI:29999"/>
        <dbReference type="ChEBI" id="CHEBI:30616"/>
        <dbReference type="ChEBI" id="CHEBI:83421"/>
        <dbReference type="ChEBI" id="CHEBI:456216"/>
        <dbReference type="EC" id="2.7.12.2"/>
    </reaction>
</comment>
<evidence type="ECO:0000256" key="6">
    <source>
        <dbReference type="ARBA" id="ARBA00022840"/>
    </source>
</evidence>
<evidence type="ECO:0000256" key="2">
    <source>
        <dbReference type="ARBA" id="ARBA00022553"/>
    </source>
</evidence>
<feature type="compositionally biased region" description="Basic and acidic residues" evidence="11">
    <location>
        <begin position="17"/>
        <end position="30"/>
    </location>
</feature>
<sequence length="182" mass="20390">MAASSLEQKLSRLEAKLKQENREARRRIDLSLDMSSPSSPRRPRPIIVITLSPAPAPSQRAALQLPLANDAGSRSSSSETSPQHHPAPSRPRHMLSLPQPQYLLQKSMESIEIEQKLQEIMKQTGYLTIGGQQMRRSGNKEENKRILMDLDVVLKSHDCPYIVQCYGTFITNVSPFSVCLSL</sequence>
<comment type="caution">
    <text evidence="12">The sequence shown here is derived from an EMBL/GenBank/DDBJ whole genome shotgun (WGS) entry which is preliminary data.</text>
</comment>
<dbReference type="AlphaFoldDB" id="A0A401RMI1"/>
<evidence type="ECO:0000256" key="7">
    <source>
        <dbReference type="ARBA" id="ARBA00023137"/>
    </source>
</evidence>
<dbReference type="GO" id="GO:0004708">
    <property type="term" value="F:MAP kinase kinase activity"/>
    <property type="evidence" value="ECO:0007669"/>
    <property type="project" value="UniProtKB-EC"/>
</dbReference>
<keyword evidence="3" id="KW-0808">Transferase</keyword>
<dbReference type="Gene3D" id="6.10.140.2120">
    <property type="match status" value="1"/>
</dbReference>
<dbReference type="OrthoDB" id="9906189at2759"/>
<name>A0A401RMI1_CHIPU</name>
<evidence type="ECO:0000313" key="12">
    <source>
        <dbReference type="EMBL" id="GCC19338.1"/>
    </source>
</evidence>
<keyword evidence="13" id="KW-1185">Reference proteome</keyword>
<dbReference type="PANTHER" id="PTHR47238:SF2">
    <property type="entry name" value="DUAL SPECIFICITY MITOGEN-ACTIVATED PROTEIN KINASE KINASE HEMIPTEROUS"/>
    <property type="match status" value="1"/>
</dbReference>
<dbReference type="Proteomes" id="UP000287033">
    <property type="component" value="Unassembled WGS sequence"/>
</dbReference>
<evidence type="ECO:0000256" key="11">
    <source>
        <dbReference type="SAM" id="MobiDB-lite"/>
    </source>
</evidence>
<gene>
    <name evidence="12" type="ORF">chiPu_0021045</name>
</gene>
<keyword evidence="2" id="KW-0597">Phosphoprotein</keyword>
<keyword evidence="7" id="KW-0829">Tyrosine-protein kinase</keyword>
<feature type="region of interest" description="Disordered" evidence="11">
    <location>
        <begin position="68"/>
        <end position="95"/>
    </location>
</feature>